<accession>A0A165BAZ7</accession>
<dbReference type="SUPFAM" id="SSF47203">
    <property type="entry name" value="Acyl-CoA dehydrogenase C-terminal domain-like"/>
    <property type="match status" value="1"/>
</dbReference>
<dbReference type="PANTHER" id="PTHR10909">
    <property type="entry name" value="ELECTRON TRANSPORT OXIDOREDUCTASE"/>
    <property type="match status" value="1"/>
</dbReference>
<dbReference type="OrthoDB" id="538336at2759"/>
<dbReference type="GO" id="GO:0071949">
    <property type="term" value="F:FAD binding"/>
    <property type="evidence" value="ECO:0007669"/>
    <property type="project" value="InterPro"/>
</dbReference>
<reference evidence="2 3" key="1">
    <citation type="journal article" date="2016" name="Mol. Biol. Evol.">
        <title>Comparative Genomics of Early-Diverging Mushroom-Forming Fungi Provides Insights into the Origins of Lignocellulose Decay Capabilities.</title>
        <authorList>
            <person name="Nagy L.G."/>
            <person name="Riley R."/>
            <person name="Tritt A."/>
            <person name="Adam C."/>
            <person name="Daum C."/>
            <person name="Floudas D."/>
            <person name="Sun H."/>
            <person name="Yadav J.S."/>
            <person name="Pangilinan J."/>
            <person name="Larsson K.H."/>
            <person name="Matsuura K."/>
            <person name="Barry K."/>
            <person name="Labutti K."/>
            <person name="Kuo R."/>
            <person name="Ohm R.A."/>
            <person name="Bhattacharya S.S."/>
            <person name="Shirouzu T."/>
            <person name="Yoshinaga Y."/>
            <person name="Martin F.M."/>
            <person name="Grigoriev I.V."/>
            <person name="Hibbett D.S."/>
        </authorList>
    </citation>
    <scope>NUCLEOTIDE SEQUENCE [LARGE SCALE GENOMIC DNA]</scope>
    <source>
        <strain evidence="2 3">HHB12029</strain>
    </source>
</reference>
<dbReference type="Gene3D" id="1.20.140.10">
    <property type="entry name" value="Butyryl-CoA Dehydrogenase, subunit A, domain 3"/>
    <property type="match status" value="1"/>
</dbReference>
<dbReference type="AlphaFoldDB" id="A0A165BAZ7"/>
<dbReference type="GO" id="GO:0005504">
    <property type="term" value="F:fatty acid binding"/>
    <property type="evidence" value="ECO:0007669"/>
    <property type="project" value="TreeGrafter"/>
</dbReference>
<dbReference type="PANTHER" id="PTHR10909:SF382">
    <property type="entry name" value="ACYL-COENZYME A OXIDASE"/>
    <property type="match status" value="1"/>
</dbReference>
<evidence type="ECO:0000259" key="1">
    <source>
        <dbReference type="Pfam" id="PF22924"/>
    </source>
</evidence>
<proteinExistence type="predicted"/>
<organism evidence="2 3">
    <name type="scientific">Exidia glandulosa HHB12029</name>
    <dbReference type="NCBI Taxonomy" id="1314781"/>
    <lineage>
        <taxon>Eukaryota</taxon>
        <taxon>Fungi</taxon>
        <taxon>Dikarya</taxon>
        <taxon>Basidiomycota</taxon>
        <taxon>Agaricomycotina</taxon>
        <taxon>Agaricomycetes</taxon>
        <taxon>Auriculariales</taxon>
        <taxon>Exidiaceae</taxon>
        <taxon>Exidia</taxon>
    </lineage>
</organism>
<gene>
    <name evidence="2" type="ORF">EXIGLDRAFT_687605</name>
</gene>
<name>A0A165BAZ7_EXIGL</name>
<dbReference type="Pfam" id="PF22924">
    <property type="entry name" value="ACOX_C_alpha1"/>
    <property type="match status" value="1"/>
</dbReference>
<dbReference type="GO" id="GO:0033540">
    <property type="term" value="P:fatty acid beta-oxidation using acyl-CoA oxidase"/>
    <property type="evidence" value="ECO:0007669"/>
    <property type="project" value="TreeGrafter"/>
</dbReference>
<dbReference type="GO" id="GO:0055088">
    <property type="term" value="P:lipid homeostasis"/>
    <property type="evidence" value="ECO:0007669"/>
    <property type="project" value="TreeGrafter"/>
</dbReference>
<dbReference type="InterPro" id="IPR055060">
    <property type="entry name" value="ACOX_C_alpha1"/>
</dbReference>
<dbReference type="GO" id="GO:0005777">
    <property type="term" value="C:peroxisome"/>
    <property type="evidence" value="ECO:0007669"/>
    <property type="project" value="InterPro"/>
</dbReference>
<dbReference type="STRING" id="1314781.A0A165BAZ7"/>
<dbReference type="Proteomes" id="UP000077266">
    <property type="component" value="Unassembled WGS sequence"/>
</dbReference>
<keyword evidence="3" id="KW-1185">Reference proteome</keyword>
<dbReference type="InterPro" id="IPR036250">
    <property type="entry name" value="AcylCo_DH-like_C"/>
</dbReference>
<evidence type="ECO:0000313" key="3">
    <source>
        <dbReference type="Proteomes" id="UP000077266"/>
    </source>
</evidence>
<dbReference type="Gene3D" id="2.40.110.10">
    <property type="entry name" value="Butyryl-CoA Dehydrogenase, subunit A, domain 2"/>
    <property type="match status" value="1"/>
</dbReference>
<dbReference type="InParanoid" id="A0A165BAZ7"/>
<evidence type="ECO:0000313" key="2">
    <source>
        <dbReference type="EMBL" id="KZV80226.1"/>
    </source>
</evidence>
<feature type="domain" description="Acyl-CoA oxidase C-alpha1" evidence="1">
    <location>
        <begin position="262"/>
        <end position="395"/>
    </location>
</feature>
<protein>
    <submittedName>
        <fullName evidence="2">Acyl-CoA dehydrogenase NM domain-like protein</fullName>
    </submittedName>
</protein>
<dbReference type="InterPro" id="IPR009100">
    <property type="entry name" value="AcylCoA_DH/oxidase_NM_dom_sf"/>
</dbReference>
<dbReference type="InterPro" id="IPR046373">
    <property type="entry name" value="Acyl-CoA_Oxase/DH_mid-dom_sf"/>
</dbReference>
<sequence>MHYRSITRSLATSPLFQQITQTLRLEERLKLSYERAQAVCRAYGLVREDVLYLSQNFWDLHTDPIWTMDGAACTLATIQANLCAGTLANFSTGREDVTEVLKEVLRFDISGQFCLTELGHGLDVINLETTATLLDNGDFDLHSPTDLAAKYMPPTTPVHHACVCVVFARLIVRGEDYGIKPFMMRIHDGTNMCPGVTSTLLPPRGGSRPLNHALTSFNHVILPPTALLGPLEKPENPRDAFFSAIQRVVVGTIALPFLSVPVLQVASVIAARYSIRRRVTNHQTGVQQPIIAFQSQKTPILTAIAQVRVLEAFMPWATKASMRAKDPRVRQAIATITKLLMVSMVKESLPTLSERCGAQGLFEVNQMSALEADARGIAIAEGDNIAISIRLASELLLGRYAVPEAADPTTLLARCEAAMFADLRALVATMDNHRSETYNQYILPESVPLVRAIGMRMAYDAAIAAGVDPALVAQFEASGVRANSAVFVELGVPLREQRKMLVETVAAVFPQLQALLDEMDVDAYITAPIVSAEMWSAHVASLRSWTSSSVTGTCSSEQLLGKTVAMV</sequence>
<dbReference type="SUPFAM" id="SSF56645">
    <property type="entry name" value="Acyl-CoA dehydrogenase NM domain-like"/>
    <property type="match status" value="1"/>
</dbReference>
<dbReference type="GO" id="GO:0003997">
    <property type="term" value="F:acyl-CoA oxidase activity"/>
    <property type="evidence" value="ECO:0007669"/>
    <property type="project" value="InterPro"/>
</dbReference>
<dbReference type="EMBL" id="KV426506">
    <property type="protein sequence ID" value="KZV80226.1"/>
    <property type="molecule type" value="Genomic_DNA"/>
</dbReference>
<dbReference type="InterPro" id="IPR012258">
    <property type="entry name" value="Acyl-CoA_oxidase"/>
</dbReference>